<dbReference type="Proteomes" id="UP000605733">
    <property type="component" value="Unassembled WGS sequence"/>
</dbReference>
<dbReference type="CDD" id="cd07302">
    <property type="entry name" value="CHD"/>
    <property type="match status" value="1"/>
</dbReference>
<dbReference type="Gene3D" id="3.30.70.1230">
    <property type="entry name" value="Nucleotide cyclase"/>
    <property type="match status" value="1"/>
</dbReference>
<dbReference type="EMBL" id="BMIX01000002">
    <property type="protein sequence ID" value="GGG27515.1"/>
    <property type="molecule type" value="Genomic_DNA"/>
</dbReference>
<keyword evidence="4" id="KW-1185">Reference proteome</keyword>
<sequence>MYKNYVSRILFYILIWIIALAFFTFLREFGQDVLKDYTSLKIFQQIGVHLILGIFAGILFGSIQIVFEKYIFKKIAFGAALLVGSLGYLLAIFALLSLAIFVFSGILEEELHINLYRELLLSKEVVPIIVYCFLVASLINFLSEVDKKFGPGNLRKMLSGKFYKPKEEERIFMFLDLRSSTSIAERLGHIRYSELIQDCFRDISIVKKYKAEIYQYVGDEAVLTWEKEKGLKNNRCIKTYLAFQEKIYSKRKYYSEKYEVVPEFKAGMHMGIITVAEVGEYKREIAYHGDTINTASRIQNECNILGKDFLISEDIKKQLGSKEGFDLKFEGNIQLKGKTEAMRIYSLNSV</sequence>
<comment type="caution">
    <text evidence="3">The sequence shown here is derived from an EMBL/GenBank/DDBJ whole genome shotgun (WGS) entry which is preliminary data.</text>
</comment>
<evidence type="ECO:0000256" key="1">
    <source>
        <dbReference type="SAM" id="Phobius"/>
    </source>
</evidence>
<evidence type="ECO:0000313" key="4">
    <source>
        <dbReference type="Proteomes" id="UP000605733"/>
    </source>
</evidence>
<keyword evidence="1" id="KW-0812">Transmembrane</keyword>
<accession>A0ABQ1WF79</accession>
<protein>
    <recommendedName>
        <fullName evidence="2">Guanylate cyclase domain-containing protein</fullName>
    </recommendedName>
</protein>
<name>A0ABQ1WF79_9FLAO</name>
<dbReference type="Pfam" id="PF00211">
    <property type="entry name" value="Guanylate_cyc"/>
    <property type="match status" value="1"/>
</dbReference>
<gene>
    <name evidence="3" type="ORF">GCM10011532_08650</name>
</gene>
<organism evidence="3 4">
    <name type="scientific">Christiangramia forsetii</name>
    <dbReference type="NCBI Taxonomy" id="411153"/>
    <lineage>
        <taxon>Bacteria</taxon>
        <taxon>Pseudomonadati</taxon>
        <taxon>Bacteroidota</taxon>
        <taxon>Flavobacteriia</taxon>
        <taxon>Flavobacteriales</taxon>
        <taxon>Flavobacteriaceae</taxon>
        <taxon>Christiangramia</taxon>
    </lineage>
</organism>
<reference evidence="4" key="1">
    <citation type="journal article" date="2019" name="Int. J. Syst. Evol. Microbiol.">
        <title>The Global Catalogue of Microorganisms (GCM) 10K type strain sequencing project: providing services to taxonomists for standard genome sequencing and annotation.</title>
        <authorList>
            <consortium name="The Broad Institute Genomics Platform"/>
            <consortium name="The Broad Institute Genome Sequencing Center for Infectious Disease"/>
            <person name="Wu L."/>
            <person name="Ma J."/>
        </authorList>
    </citation>
    <scope>NUCLEOTIDE SEQUENCE [LARGE SCALE GENOMIC DNA]</scope>
    <source>
        <strain evidence="4">CGMCC 1.15422</strain>
    </source>
</reference>
<feature type="transmembrane region" description="Helical" evidence="1">
    <location>
        <begin position="79"/>
        <end position="105"/>
    </location>
</feature>
<dbReference type="SUPFAM" id="SSF55073">
    <property type="entry name" value="Nucleotide cyclase"/>
    <property type="match status" value="1"/>
</dbReference>
<dbReference type="InterPro" id="IPR001054">
    <property type="entry name" value="A/G_cyclase"/>
</dbReference>
<feature type="transmembrane region" description="Helical" evidence="1">
    <location>
        <begin position="9"/>
        <end position="26"/>
    </location>
</feature>
<feature type="transmembrane region" description="Helical" evidence="1">
    <location>
        <begin position="125"/>
        <end position="142"/>
    </location>
</feature>
<dbReference type="PROSITE" id="PS50125">
    <property type="entry name" value="GUANYLATE_CYCLASE_2"/>
    <property type="match status" value="1"/>
</dbReference>
<feature type="transmembrane region" description="Helical" evidence="1">
    <location>
        <begin position="46"/>
        <end position="67"/>
    </location>
</feature>
<dbReference type="InterPro" id="IPR050697">
    <property type="entry name" value="Adenylyl/Guanylyl_Cyclase_3/4"/>
</dbReference>
<proteinExistence type="predicted"/>
<keyword evidence="1" id="KW-0472">Membrane</keyword>
<dbReference type="PANTHER" id="PTHR43081">
    <property type="entry name" value="ADENYLATE CYCLASE, TERMINAL-DIFFERENTIATION SPECIFIC-RELATED"/>
    <property type="match status" value="1"/>
</dbReference>
<feature type="domain" description="Guanylate cyclase" evidence="2">
    <location>
        <begin position="171"/>
        <end position="299"/>
    </location>
</feature>
<dbReference type="RefSeq" id="WP_011707966.1">
    <property type="nucleotide sequence ID" value="NZ_BMIX01000002.1"/>
</dbReference>
<dbReference type="PANTHER" id="PTHR43081:SF1">
    <property type="entry name" value="ADENYLATE CYCLASE, TERMINAL-DIFFERENTIATION SPECIFIC"/>
    <property type="match status" value="1"/>
</dbReference>
<keyword evidence="1" id="KW-1133">Transmembrane helix</keyword>
<evidence type="ECO:0000313" key="3">
    <source>
        <dbReference type="EMBL" id="GGG27515.1"/>
    </source>
</evidence>
<evidence type="ECO:0000259" key="2">
    <source>
        <dbReference type="PROSITE" id="PS50125"/>
    </source>
</evidence>
<dbReference type="InterPro" id="IPR029787">
    <property type="entry name" value="Nucleotide_cyclase"/>
</dbReference>